<keyword evidence="2" id="KW-1185">Reference proteome</keyword>
<reference evidence="1 2" key="1">
    <citation type="journal article" date="2014" name="Int. J. Syst. Evol. Microbiol.">
        <title>Listeria floridensis sp. nov., Listeria aquatica sp. nov., Listeria cornellensis sp. nov., Listeria riparia sp. nov. and Listeria grandensis sp. nov., from agricultural and natural environments.</title>
        <authorList>
            <person name="den Bakker H.C."/>
            <person name="Warchocki S."/>
            <person name="Wright E.M."/>
            <person name="Allred A.F."/>
            <person name="Ahlstrom C."/>
            <person name="Manuel C.S."/>
            <person name="Stasiewicz M.J."/>
            <person name="Burrell A."/>
            <person name="Roof S."/>
            <person name="Strawn L."/>
            <person name="Fortes E.D."/>
            <person name="Nightingale K.K."/>
            <person name="Kephart D."/>
            <person name="Wiedmann M."/>
        </authorList>
    </citation>
    <scope>NUCLEOTIDE SEQUENCE [LARGE SCALE GENOMIC DNA]</scope>
    <source>
        <strain evidence="2">FSL F6-971</strain>
    </source>
</reference>
<dbReference type="PATRIC" id="fig|1265819.5.peg.509"/>
<name>W7BJ05_9LIST</name>
<dbReference type="RefSeq" id="WP_036064753.1">
    <property type="nucleotide sequence ID" value="NZ_AODD01000002.1"/>
</dbReference>
<dbReference type="Proteomes" id="UP000019253">
    <property type="component" value="Unassembled WGS sequence"/>
</dbReference>
<evidence type="ECO:0000313" key="2">
    <source>
        <dbReference type="Proteomes" id="UP000019253"/>
    </source>
</evidence>
<gene>
    <name evidence="1" type="ORF">PGRAN_02580</name>
</gene>
<sequence>MNKWRNALYSSLDELRGSEVSSEVDGILLVLGIELGIKVSLTQKLDSPILRIQERIDYLVTEKIVYEEFIVRSVFSRIDELLTEHQKNRFNVLLNWERALDSEILSDEAEAKIKQIKSKVYELEIIKLMDTWSMIKCKYYSQMKQEEYKFEFTTSQLGKLGALPDEAKDKTFASLSDE</sequence>
<comment type="caution">
    <text evidence="1">The sequence shown here is derived from an EMBL/GenBank/DDBJ whole genome shotgun (WGS) entry which is preliminary data.</text>
</comment>
<protein>
    <submittedName>
        <fullName evidence="1">Uncharacterized protein</fullName>
    </submittedName>
</protein>
<dbReference type="EMBL" id="AODD01000002">
    <property type="protein sequence ID" value="EUJ24745.1"/>
    <property type="molecule type" value="Genomic_DNA"/>
</dbReference>
<organism evidence="1 2">
    <name type="scientific">Listeria grandensis FSL F6-0971</name>
    <dbReference type="NCBI Taxonomy" id="1265819"/>
    <lineage>
        <taxon>Bacteria</taxon>
        <taxon>Bacillati</taxon>
        <taxon>Bacillota</taxon>
        <taxon>Bacilli</taxon>
        <taxon>Bacillales</taxon>
        <taxon>Listeriaceae</taxon>
        <taxon>Listeria</taxon>
    </lineage>
</organism>
<proteinExistence type="predicted"/>
<dbReference type="STRING" id="1265819.PGRAN_02580"/>
<accession>W7BJ05</accession>
<dbReference type="AlphaFoldDB" id="W7BJ05"/>
<evidence type="ECO:0000313" key="1">
    <source>
        <dbReference type="EMBL" id="EUJ24745.1"/>
    </source>
</evidence>